<protein>
    <recommendedName>
        <fullName evidence="8">DNA repair and recombination protein RAD52</fullName>
    </recommendedName>
</protein>
<evidence type="ECO:0000256" key="3">
    <source>
        <dbReference type="ARBA" id="ARBA00023172"/>
    </source>
</evidence>
<evidence type="ECO:0000256" key="4">
    <source>
        <dbReference type="ARBA" id="ARBA00023204"/>
    </source>
</evidence>
<keyword evidence="7" id="KW-1185">Reference proteome</keyword>
<feature type="compositionally biased region" description="Polar residues" evidence="5">
    <location>
        <begin position="348"/>
        <end position="370"/>
    </location>
</feature>
<dbReference type="STRING" id="109895.A0A507E2X0"/>
<feature type="region of interest" description="Disordered" evidence="5">
    <location>
        <begin position="204"/>
        <end position="231"/>
    </location>
</feature>
<dbReference type="InterPro" id="IPR007232">
    <property type="entry name" value="Rad52_Rad59_Rad22"/>
</dbReference>
<evidence type="ECO:0000313" key="6">
    <source>
        <dbReference type="EMBL" id="TPX58419.1"/>
    </source>
</evidence>
<dbReference type="GO" id="GO:0000730">
    <property type="term" value="P:DNA recombinase assembly"/>
    <property type="evidence" value="ECO:0007669"/>
    <property type="project" value="InterPro"/>
</dbReference>
<evidence type="ECO:0000256" key="1">
    <source>
        <dbReference type="ARBA" id="ARBA00006638"/>
    </source>
</evidence>
<name>A0A507E2X0_9FUNG</name>
<organism evidence="6 7">
    <name type="scientific">Powellomyces hirtus</name>
    <dbReference type="NCBI Taxonomy" id="109895"/>
    <lineage>
        <taxon>Eukaryota</taxon>
        <taxon>Fungi</taxon>
        <taxon>Fungi incertae sedis</taxon>
        <taxon>Chytridiomycota</taxon>
        <taxon>Chytridiomycota incertae sedis</taxon>
        <taxon>Chytridiomycetes</taxon>
        <taxon>Spizellomycetales</taxon>
        <taxon>Powellomycetaceae</taxon>
        <taxon>Powellomyces</taxon>
    </lineage>
</organism>
<gene>
    <name evidence="6" type="ORF">PhCBS80983_g03130</name>
</gene>
<dbReference type="PANTHER" id="PTHR12132:SF1">
    <property type="entry name" value="DNA REPAIR PROTEIN RAD52 HOMOLOG"/>
    <property type="match status" value="1"/>
</dbReference>
<dbReference type="GO" id="GO:0003697">
    <property type="term" value="F:single-stranded DNA binding"/>
    <property type="evidence" value="ECO:0007669"/>
    <property type="project" value="UniProtKB-ARBA"/>
</dbReference>
<feature type="compositionally biased region" description="Polar residues" evidence="5">
    <location>
        <begin position="466"/>
        <end position="483"/>
    </location>
</feature>
<dbReference type="EMBL" id="QEAQ01000036">
    <property type="protein sequence ID" value="TPX58419.1"/>
    <property type="molecule type" value="Genomic_DNA"/>
</dbReference>
<evidence type="ECO:0000256" key="5">
    <source>
        <dbReference type="SAM" id="MobiDB-lite"/>
    </source>
</evidence>
<feature type="region of interest" description="Disordered" evidence="5">
    <location>
        <begin position="257"/>
        <end position="498"/>
    </location>
</feature>
<dbReference type="AlphaFoldDB" id="A0A507E2X0"/>
<dbReference type="GO" id="GO:0045002">
    <property type="term" value="P:double-strand break repair via single-strand annealing"/>
    <property type="evidence" value="ECO:0007669"/>
    <property type="project" value="InterPro"/>
</dbReference>
<evidence type="ECO:0000256" key="2">
    <source>
        <dbReference type="ARBA" id="ARBA00022763"/>
    </source>
</evidence>
<dbReference type="PANTHER" id="PTHR12132">
    <property type="entry name" value="DNA REPAIR AND RECOMBINATION PROTEIN RAD52, RAD59"/>
    <property type="match status" value="1"/>
</dbReference>
<comment type="similarity">
    <text evidence="1">Belongs to the RAD52 family.</text>
</comment>
<accession>A0A507E2X0</accession>
<sequence length="498" mass="53096">MNQKRDATLASSTFGTYKYGPDEANELGAKLRQRLGPEFLSSRSGPGGGKISYIEGWKVTNLANELFGFNGWSNSVVDITVDFVDIENGKVSTGISSIVRVTLKDGTFHEDVGYGSIDNARTKSAAFEKAKKESITDATKRALKHFGNSVGACLYDKDYVRKVSRITAPQPKNLNMADLYRHEDFRPNVSANLLKGNFAGNAAAIPSAPSSGPPLKQEPKPQVASPSQAHQDTANAYAMDFDDDDALLFAADLEDMDPKFLQDPSPGGTHQPTKSEGSAAGPAGTGQTMDKHTNAYLTPSPLENASTYPPNGPNTNLPSSTQHASLNGQPNKSPQVNQRPAQHASGPAVQQNNGPPKQQSALTPNQNHNLKTPAPQAHNSASKQGQPHNQGWNHGKPPQQQPKGKQSTYAPQPSRQQIPGNNQNSIHYKNVPSSGNEGGPHMAQGSFNQDPKRLIAQRSAPGAMSGHQNTQNRSIGNAASANALTGGALQGLKRPLEE</sequence>
<dbReference type="NCBIfam" id="TIGR00607">
    <property type="entry name" value="rad52"/>
    <property type="match status" value="1"/>
</dbReference>
<dbReference type="GO" id="GO:0005634">
    <property type="term" value="C:nucleus"/>
    <property type="evidence" value="ECO:0007669"/>
    <property type="project" value="InterPro"/>
</dbReference>
<dbReference type="GO" id="GO:0006312">
    <property type="term" value="P:mitotic recombination"/>
    <property type="evidence" value="ECO:0007669"/>
    <property type="project" value="TreeGrafter"/>
</dbReference>
<dbReference type="FunFam" id="3.30.390.80:FF:000001">
    <property type="entry name" value="DNA repair protein RAD52 homolog"/>
    <property type="match status" value="1"/>
</dbReference>
<evidence type="ECO:0008006" key="8">
    <source>
        <dbReference type="Google" id="ProtNLM"/>
    </source>
</evidence>
<keyword evidence="2" id="KW-0227">DNA damage</keyword>
<comment type="caution">
    <text evidence="6">The sequence shown here is derived from an EMBL/GenBank/DDBJ whole genome shotgun (WGS) entry which is preliminary data.</text>
</comment>
<proteinExistence type="inferred from homology"/>
<feature type="compositionally biased region" description="Polar residues" evidence="5">
    <location>
        <begin position="407"/>
        <end position="435"/>
    </location>
</feature>
<feature type="compositionally biased region" description="Polar residues" evidence="5">
    <location>
        <begin position="377"/>
        <end position="392"/>
    </location>
</feature>
<dbReference type="SUPFAM" id="SSF54768">
    <property type="entry name" value="dsRNA-binding domain-like"/>
    <property type="match status" value="1"/>
</dbReference>
<feature type="compositionally biased region" description="Low complexity" evidence="5">
    <location>
        <begin position="395"/>
        <end position="406"/>
    </location>
</feature>
<dbReference type="InterPro" id="IPR004585">
    <property type="entry name" value="DNA_recomb/repair_Rad52"/>
</dbReference>
<dbReference type="Proteomes" id="UP000318582">
    <property type="component" value="Unassembled WGS sequence"/>
</dbReference>
<keyword evidence="4" id="KW-0234">DNA repair</keyword>
<keyword evidence="3" id="KW-0233">DNA recombination</keyword>
<feature type="compositionally biased region" description="Low complexity" evidence="5">
    <location>
        <begin position="204"/>
        <end position="214"/>
    </location>
</feature>
<reference evidence="6 7" key="1">
    <citation type="journal article" date="2019" name="Sci. Rep.">
        <title>Comparative genomics of chytrid fungi reveal insights into the obligate biotrophic and pathogenic lifestyle of Synchytrium endobioticum.</title>
        <authorList>
            <person name="van de Vossenberg B.T.L.H."/>
            <person name="Warris S."/>
            <person name="Nguyen H.D.T."/>
            <person name="van Gent-Pelzer M.P.E."/>
            <person name="Joly D.L."/>
            <person name="van de Geest H.C."/>
            <person name="Bonants P.J.M."/>
            <person name="Smith D.S."/>
            <person name="Levesque C.A."/>
            <person name="van der Lee T.A.J."/>
        </authorList>
    </citation>
    <scope>NUCLEOTIDE SEQUENCE [LARGE SCALE GENOMIC DNA]</scope>
    <source>
        <strain evidence="6 7">CBS 809.83</strain>
    </source>
</reference>
<dbReference type="InterPro" id="IPR041247">
    <property type="entry name" value="Rad52_fam"/>
</dbReference>
<dbReference type="Pfam" id="PF04098">
    <property type="entry name" value="Rad52_Rad22"/>
    <property type="match status" value="1"/>
</dbReference>
<dbReference type="Gene3D" id="3.30.390.80">
    <property type="entry name" value="DNA repair protein Rad52/59/22"/>
    <property type="match status" value="1"/>
</dbReference>
<feature type="compositionally biased region" description="Polar residues" evidence="5">
    <location>
        <begin position="295"/>
        <end position="340"/>
    </location>
</feature>
<dbReference type="InterPro" id="IPR042525">
    <property type="entry name" value="Rad52_Rad59_Rad22_sf"/>
</dbReference>
<evidence type="ECO:0000313" key="7">
    <source>
        <dbReference type="Proteomes" id="UP000318582"/>
    </source>
</evidence>